<dbReference type="InterPro" id="IPR019139">
    <property type="entry name" value="LRRFIP1/2"/>
</dbReference>
<evidence type="ECO:0000256" key="4">
    <source>
        <dbReference type="ARBA" id="ARBA00040512"/>
    </source>
</evidence>
<dbReference type="FunFam" id="1.20.5.4090:FF:000001">
    <property type="entry name" value="leucine-rich repeat flightless-interacting protein 2 isoform X1"/>
    <property type="match status" value="1"/>
</dbReference>
<evidence type="ECO:0000256" key="1">
    <source>
        <dbReference type="ARBA" id="ARBA00008275"/>
    </source>
</evidence>
<proteinExistence type="inferred from homology"/>
<evidence type="ECO:0000256" key="3">
    <source>
        <dbReference type="ARBA" id="ARBA00023054"/>
    </source>
</evidence>
<reference evidence="7" key="1">
    <citation type="submission" date="2025-08" db="UniProtKB">
        <authorList>
            <consortium name="Ensembl"/>
        </authorList>
    </citation>
    <scope>IDENTIFICATION</scope>
</reference>
<evidence type="ECO:0000313" key="7">
    <source>
        <dbReference type="Ensembl" id="ENSAZOP00000030531.1"/>
    </source>
</evidence>
<comment type="similarity">
    <text evidence="1">Belongs to the LRRFIP family.</text>
</comment>
<dbReference type="PANTHER" id="PTHR19212:SF6">
    <property type="entry name" value="LEUCINE-RICH REPEAT FLIGHTLESS-INTERACTING PROTEIN 2"/>
    <property type="match status" value="1"/>
</dbReference>
<dbReference type="PANTHER" id="PTHR19212">
    <property type="entry name" value="LEUCINE RICH REPEAT IN FLII INTERACTING PROTEIN"/>
    <property type="match status" value="1"/>
</dbReference>
<protein>
    <recommendedName>
        <fullName evidence="4">Leucine-rich repeat flightless-interacting protein 2</fullName>
    </recommendedName>
</protein>
<dbReference type="Ensembl" id="ENSAZOT00000032660.1">
    <property type="protein sequence ID" value="ENSAZOP00000030531.1"/>
    <property type="gene ID" value="ENSAZOG00000018996.1"/>
</dbReference>
<feature type="region of interest" description="Disordered" evidence="6">
    <location>
        <begin position="166"/>
        <end position="209"/>
    </location>
</feature>
<evidence type="ECO:0000313" key="8">
    <source>
        <dbReference type="Proteomes" id="UP000694549"/>
    </source>
</evidence>
<dbReference type="Pfam" id="PF09738">
    <property type="entry name" value="LRRFIP"/>
    <property type="match status" value="2"/>
</dbReference>
<organism evidence="7 8">
    <name type="scientific">Anas zonorhyncha</name>
    <name type="common">Eastern spot-billed duck</name>
    <dbReference type="NCBI Taxonomy" id="75864"/>
    <lineage>
        <taxon>Eukaryota</taxon>
        <taxon>Metazoa</taxon>
        <taxon>Chordata</taxon>
        <taxon>Craniata</taxon>
        <taxon>Vertebrata</taxon>
        <taxon>Euteleostomi</taxon>
        <taxon>Archelosauria</taxon>
        <taxon>Archosauria</taxon>
        <taxon>Dinosauria</taxon>
        <taxon>Saurischia</taxon>
        <taxon>Theropoda</taxon>
        <taxon>Coelurosauria</taxon>
        <taxon>Aves</taxon>
        <taxon>Neognathae</taxon>
        <taxon>Galloanserae</taxon>
        <taxon>Anseriformes</taxon>
        <taxon>Anatidae</taxon>
        <taxon>Anatinae</taxon>
        <taxon>Anas</taxon>
    </lineage>
</organism>
<keyword evidence="2" id="KW-0879">Wnt signaling pathway</keyword>
<feature type="compositionally biased region" description="Basic and acidic residues" evidence="6">
    <location>
        <begin position="166"/>
        <end position="177"/>
    </location>
</feature>
<feature type="coiled-coil region" evidence="5">
    <location>
        <begin position="211"/>
        <end position="280"/>
    </location>
</feature>
<keyword evidence="8" id="KW-1185">Reference proteome</keyword>
<dbReference type="Proteomes" id="UP000694549">
    <property type="component" value="Unplaced"/>
</dbReference>
<evidence type="ECO:0000256" key="2">
    <source>
        <dbReference type="ARBA" id="ARBA00022687"/>
    </source>
</evidence>
<evidence type="ECO:0000256" key="5">
    <source>
        <dbReference type="SAM" id="Coils"/>
    </source>
</evidence>
<sequence length="502" mass="57248">MGTPGSGRKRTPVKDRFSAEDEALSSIAREAEARLAAKRAARAEARDIRMRELERQQKEFSQHSYDRKWAHIQKWMEDSERARYSHRSSRHSYLSSSLYSDPVATTRNYRPSEYSWYSSRASSIRSSPVSSDISDQSETAADYFSRSNRRGSIVSDADDVQVLNSLEEKSEKSHSEIFSRPSSRNSIPLSGNSSRRGSGDTSSLLDPDASLSELRDSLAEVEEKYKKAMVSNAQLDNEKNNLVYQVDTLKDVIEEKEEQIAEFYRENEEKSKELERQKHTCSVLQHKLDELKEGLRQRDELIEKHGLVIIPDGTPNGDVNHESAVGAITVVSQEAAQVLESAGEGPLDVRLRKLAGEKEELLSQVRKLKMQLEEERQKYSKSDGMNPDIIGLENGSDLQLIEMQRDANRQISEYKFKLSKAEQDITTLEQNVGRLEGQVARYKNAAENAEKVEDELKAEKRKLQRELRTALDKIEEMEMTNSHLMKRLEKMKANRTALLSQQ</sequence>
<reference evidence="7" key="2">
    <citation type="submission" date="2025-09" db="UniProtKB">
        <authorList>
            <consortium name="Ensembl"/>
        </authorList>
    </citation>
    <scope>IDENTIFICATION</scope>
</reference>
<feature type="compositionally biased region" description="Polar residues" evidence="6">
    <location>
        <begin position="180"/>
        <end position="204"/>
    </location>
</feature>
<dbReference type="GO" id="GO:0016055">
    <property type="term" value="P:Wnt signaling pathway"/>
    <property type="evidence" value="ECO:0007669"/>
    <property type="project" value="UniProtKB-KW"/>
</dbReference>
<feature type="coiled-coil region" evidence="5">
    <location>
        <begin position="351"/>
        <end position="494"/>
    </location>
</feature>
<dbReference type="GO" id="GO:0006355">
    <property type="term" value="P:regulation of DNA-templated transcription"/>
    <property type="evidence" value="ECO:0007669"/>
    <property type="project" value="InterPro"/>
</dbReference>
<dbReference type="Gene3D" id="1.20.5.4090">
    <property type="match status" value="1"/>
</dbReference>
<name>A0A8B9VZL0_9AVES</name>
<accession>A0A8B9VZL0</accession>
<evidence type="ECO:0000256" key="6">
    <source>
        <dbReference type="SAM" id="MobiDB-lite"/>
    </source>
</evidence>
<dbReference type="AlphaFoldDB" id="A0A8B9VZL0"/>
<keyword evidence="3 5" id="KW-0175">Coiled coil</keyword>